<dbReference type="InterPro" id="IPR050859">
    <property type="entry name" value="Class-I_PLP-dep_aminotransf"/>
</dbReference>
<keyword evidence="7" id="KW-1185">Reference proteome</keyword>
<dbReference type="GO" id="GO:0008483">
    <property type="term" value="F:transaminase activity"/>
    <property type="evidence" value="ECO:0007669"/>
    <property type="project" value="UniProtKB-KW"/>
</dbReference>
<dbReference type="CDD" id="cd00609">
    <property type="entry name" value="AAT_like"/>
    <property type="match status" value="1"/>
</dbReference>
<dbReference type="InterPro" id="IPR015421">
    <property type="entry name" value="PyrdxlP-dep_Trfase_major"/>
</dbReference>
<comment type="caution">
    <text evidence="6">The sequence shown here is derived from an EMBL/GenBank/DDBJ whole genome shotgun (WGS) entry which is preliminary data.</text>
</comment>
<dbReference type="InterPro" id="IPR015422">
    <property type="entry name" value="PyrdxlP-dep_Trfase_small"/>
</dbReference>
<evidence type="ECO:0000313" key="7">
    <source>
        <dbReference type="Proteomes" id="UP001501074"/>
    </source>
</evidence>
<evidence type="ECO:0000259" key="5">
    <source>
        <dbReference type="Pfam" id="PF00155"/>
    </source>
</evidence>
<protein>
    <submittedName>
        <fullName evidence="6">PLP-dependent aminotransferase family protein</fullName>
    </submittedName>
</protein>
<accession>A0ABP6Z939</accession>
<keyword evidence="2 6" id="KW-0032">Aminotransferase</keyword>
<organism evidence="6 7">
    <name type="scientific">Kineosporia mesophila</name>
    <dbReference type="NCBI Taxonomy" id="566012"/>
    <lineage>
        <taxon>Bacteria</taxon>
        <taxon>Bacillati</taxon>
        <taxon>Actinomycetota</taxon>
        <taxon>Actinomycetes</taxon>
        <taxon>Kineosporiales</taxon>
        <taxon>Kineosporiaceae</taxon>
        <taxon>Kineosporia</taxon>
    </lineage>
</organism>
<dbReference type="SUPFAM" id="SSF53383">
    <property type="entry name" value="PLP-dependent transferases"/>
    <property type="match status" value="1"/>
</dbReference>
<sequence length="395" mass="43838">MSYRFADRMERVHPSAIRELLKFGDDPGITSFGGGYPDPALFPLDELRSVFDEVLQEGNRSALQYTTSIGLPGLRSLIAERMTADGSACGPDDVLVLQGAQQGLDLVARLLINTGDVIVTENPTFLGALIAFNPCRPRYATVDVDEAGMKTEELEAVLRSTPEARFIYVIPDFQNPSGATLSLQRRVRLLELASRYDVLVLEDTPYRELRYAGEQLPTLRSLDTENRVIHLGSFSKTLAPGLRMGWAVAAPGILEKLGLLKLAADTQSSTLNMAVTARFLQRFDLDQHIRGAREVYRAKRDLMLATLDEHFPARVSFTRPDGGLFTWVEFPGEFDSARFMSEQALPHAKVAYVPGATFFPLVERPNFARFSYSGQSDQAMVDGLVRLGHLLHETL</sequence>
<dbReference type="InterPro" id="IPR015424">
    <property type="entry name" value="PyrdxlP-dep_Trfase"/>
</dbReference>
<dbReference type="Gene3D" id="3.40.640.10">
    <property type="entry name" value="Type I PLP-dependent aspartate aminotransferase-like (Major domain)"/>
    <property type="match status" value="1"/>
</dbReference>
<name>A0ABP6Z939_9ACTN</name>
<dbReference type="EMBL" id="BAAAZO010000002">
    <property type="protein sequence ID" value="GAA3600096.1"/>
    <property type="molecule type" value="Genomic_DNA"/>
</dbReference>
<reference evidence="7" key="1">
    <citation type="journal article" date="2019" name="Int. J. Syst. Evol. Microbiol.">
        <title>The Global Catalogue of Microorganisms (GCM) 10K type strain sequencing project: providing services to taxonomists for standard genome sequencing and annotation.</title>
        <authorList>
            <consortium name="The Broad Institute Genomics Platform"/>
            <consortium name="The Broad Institute Genome Sequencing Center for Infectious Disease"/>
            <person name="Wu L."/>
            <person name="Ma J."/>
        </authorList>
    </citation>
    <scope>NUCLEOTIDE SEQUENCE [LARGE SCALE GENOMIC DNA]</scope>
    <source>
        <strain evidence="7">JCM 16902</strain>
    </source>
</reference>
<dbReference type="InterPro" id="IPR004839">
    <property type="entry name" value="Aminotransferase_I/II_large"/>
</dbReference>
<keyword evidence="4" id="KW-0663">Pyridoxal phosphate</keyword>
<dbReference type="PANTHER" id="PTHR42790">
    <property type="entry name" value="AMINOTRANSFERASE"/>
    <property type="match status" value="1"/>
</dbReference>
<dbReference type="Proteomes" id="UP001501074">
    <property type="component" value="Unassembled WGS sequence"/>
</dbReference>
<evidence type="ECO:0000256" key="3">
    <source>
        <dbReference type="ARBA" id="ARBA00022679"/>
    </source>
</evidence>
<gene>
    <name evidence="6" type="ORF">GCM10022223_14550</name>
</gene>
<dbReference type="RefSeq" id="WP_231486207.1">
    <property type="nucleotide sequence ID" value="NZ_BAAAZO010000002.1"/>
</dbReference>
<dbReference type="PANTHER" id="PTHR42790:SF19">
    <property type="entry name" value="KYNURENINE_ALPHA-AMINOADIPATE AMINOTRANSFERASE, MITOCHONDRIAL"/>
    <property type="match status" value="1"/>
</dbReference>
<keyword evidence="3" id="KW-0808">Transferase</keyword>
<evidence type="ECO:0000256" key="2">
    <source>
        <dbReference type="ARBA" id="ARBA00022576"/>
    </source>
</evidence>
<evidence type="ECO:0000256" key="1">
    <source>
        <dbReference type="ARBA" id="ARBA00001933"/>
    </source>
</evidence>
<feature type="domain" description="Aminotransferase class I/classII large" evidence="5">
    <location>
        <begin position="49"/>
        <end position="381"/>
    </location>
</feature>
<comment type="cofactor">
    <cofactor evidence="1">
        <name>pyridoxal 5'-phosphate</name>
        <dbReference type="ChEBI" id="CHEBI:597326"/>
    </cofactor>
</comment>
<dbReference type="Gene3D" id="3.90.1150.10">
    <property type="entry name" value="Aspartate Aminotransferase, domain 1"/>
    <property type="match status" value="1"/>
</dbReference>
<evidence type="ECO:0000313" key="6">
    <source>
        <dbReference type="EMBL" id="GAA3600096.1"/>
    </source>
</evidence>
<evidence type="ECO:0000256" key="4">
    <source>
        <dbReference type="ARBA" id="ARBA00022898"/>
    </source>
</evidence>
<proteinExistence type="predicted"/>
<dbReference type="Pfam" id="PF00155">
    <property type="entry name" value="Aminotran_1_2"/>
    <property type="match status" value="1"/>
</dbReference>